<reference evidence="1 2" key="1">
    <citation type="submission" date="2024-07" db="EMBL/GenBank/DDBJ databases">
        <title>Section-level genome sequencing and comparative genomics of Aspergillus sections Usti and Cavernicolus.</title>
        <authorList>
            <consortium name="Lawrence Berkeley National Laboratory"/>
            <person name="Nybo J.L."/>
            <person name="Vesth T.C."/>
            <person name="Theobald S."/>
            <person name="Frisvad J.C."/>
            <person name="Larsen T.O."/>
            <person name="Kjaerboelling I."/>
            <person name="Rothschild-Mancinelli K."/>
            <person name="Lyhne E.K."/>
            <person name="Kogle M.E."/>
            <person name="Barry K."/>
            <person name="Clum A."/>
            <person name="Na H."/>
            <person name="Ledsgaard L."/>
            <person name="Lin J."/>
            <person name="Lipzen A."/>
            <person name="Kuo A."/>
            <person name="Riley R."/>
            <person name="Mondo S."/>
            <person name="Labutti K."/>
            <person name="Haridas S."/>
            <person name="Pangalinan J."/>
            <person name="Salamov A.A."/>
            <person name="Simmons B.A."/>
            <person name="Magnuson J.K."/>
            <person name="Chen J."/>
            <person name="Drula E."/>
            <person name="Henrissat B."/>
            <person name="Wiebenga A."/>
            <person name="Lubbers R.J."/>
            <person name="Gomes A.C."/>
            <person name="Makela M.R."/>
            <person name="Stajich J."/>
            <person name="Grigoriev I.V."/>
            <person name="Mortensen U.H."/>
            <person name="De Vries R.P."/>
            <person name="Baker S.E."/>
            <person name="Andersen M.R."/>
        </authorList>
    </citation>
    <scope>NUCLEOTIDE SEQUENCE [LARGE SCALE GENOMIC DNA]</scope>
    <source>
        <strain evidence="1 2">CBS 588.65</strain>
    </source>
</reference>
<gene>
    <name evidence="1" type="ORF">BJX63DRAFT_411922</name>
</gene>
<evidence type="ECO:0000313" key="1">
    <source>
        <dbReference type="EMBL" id="KAL2807575.1"/>
    </source>
</evidence>
<evidence type="ECO:0000313" key="2">
    <source>
        <dbReference type="Proteomes" id="UP001610334"/>
    </source>
</evidence>
<name>A0ABR4GWJ4_9EURO</name>
<comment type="caution">
    <text evidence="1">The sequence shown here is derived from an EMBL/GenBank/DDBJ whole genome shotgun (WGS) entry which is preliminary data.</text>
</comment>
<accession>A0ABR4GWJ4</accession>
<feature type="non-terminal residue" evidence="1">
    <location>
        <position position="153"/>
    </location>
</feature>
<dbReference type="EMBL" id="JBFXLT010000138">
    <property type="protein sequence ID" value="KAL2807575.1"/>
    <property type="molecule type" value="Genomic_DNA"/>
</dbReference>
<organism evidence="1 2">
    <name type="scientific">Aspergillus granulosus</name>
    <dbReference type="NCBI Taxonomy" id="176169"/>
    <lineage>
        <taxon>Eukaryota</taxon>
        <taxon>Fungi</taxon>
        <taxon>Dikarya</taxon>
        <taxon>Ascomycota</taxon>
        <taxon>Pezizomycotina</taxon>
        <taxon>Eurotiomycetes</taxon>
        <taxon>Eurotiomycetidae</taxon>
        <taxon>Eurotiales</taxon>
        <taxon>Aspergillaceae</taxon>
        <taxon>Aspergillus</taxon>
        <taxon>Aspergillus subgen. Nidulantes</taxon>
    </lineage>
</organism>
<proteinExistence type="predicted"/>
<keyword evidence="2" id="KW-1185">Reference proteome</keyword>
<protein>
    <submittedName>
        <fullName evidence="1">Uncharacterized protein</fullName>
    </submittedName>
</protein>
<dbReference type="Proteomes" id="UP001610334">
    <property type="component" value="Unassembled WGS sequence"/>
</dbReference>
<sequence length="153" mass="17454">MLPLRLSEMDAHITIKRWLDEDIVDAILNHDVVNLLWAEDYIRHPTEFARFLDKAETAVKESANHPLRTTRVINNIALARWNMDKKYLLDMENAGFDISATEIIDPKRFPLASALHQRLRLFQFARPVVLKLSISASSTNTYLVADLASLSPG</sequence>